<feature type="transmembrane region" description="Helical" evidence="1">
    <location>
        <begin position="92"/>
        <end position="111"/>
    </location>
</feature>
<feature type="transmembrane region" description="Helical" evidence="1">
    <location>
        <begin position="62"/>
        <end position="85"/>
    </location>
</feature>
<protein>
    <submittedName>
        <fullName evidence="2">Uncharacterized protein</fullName>
    </submittedName>
</protein>
<evidence type="ECO:0000256" key="1">
    <source>
        <dbReference type="SAM" id="Phobius"/>
    </source>
</evidence>
<evidence type="ECO:0000313" key="2">
    <source>
        <dbReference type="EMBL" id="RLO11821.1"/>
    </source>
</evidence>
<keyword evidence="1" id="KW-0472">Membrane</keyword>
<dbReference type="Proteomes" id="UP000275652">
    <property type="component" value="Unassembled WGS sequence"/>
</dbReference>
<evidence type="ECO:0000313" key="3">
    <source>
        <dbReference type="Proteomes" id="UP000275652"/>
    </source>
</evidence>
<keyword evidence="1" id="KW-0812">Transmembrane</keyword>
<dbReference type="EMBL" id="QUTI01015033">
    <property type="protein sequence ID" value="RLO11821.1"/>
    <property type="molecule type" value="Genomic_DNA"/>
</dbReference>
<organism evidence="2 3">
    <name type="scientific">Aphanomyces astaci</name>
    <name type="common">Crayfish plague agent</name>
    <dbReference type="NCBI Taxonomy" id="112090"/>
    <lineage>
        <taxon>Eukaryota</taxon>
        <taxon>Sar</taxon>
        <taxon>Stramenopiles</taxon>
        <taxon>Oomycota</taxon>
        <taxon>Saprolegniomycetes</taxon>
        <taxon>Saprolegniales</taxon>
        <taxon>Verrucalvaceae</taxon>
        <taxon>Aphanomyces</taxon>
    </lineage>
</organism>
<accession>A0A9X8E9V7</accession>
<name>A0A9X8E9V7_APHAT</name>
<proteinExistence type="predicted"/>
<dbReference type="AlphaFoldDB" id="A0A9X8E9V7"/>
<comment type="caution">
    <text evidence="2">The sequence shown here is derived from an EMBL/GenBank/DDBJ whole genome shotgun (WGS) entry which is preliminary data.</text>
</comment>
<gene>
    <name evidence="2" type="ORF">DYB28_011040</name>
</gene>
<keyword evidence="1" id="KW-1133">Transmembrane helix</keyword>
<sequence length="128" mass="14061">MMEWLVRHGVEKGCTCALLFSMCFLTSVVAQYCEFHFLRFAKQSPYVPEAFKALTADDQRSAFYQVVVLAAIGVWSTTVFVVHVGDLPSRSVLGIVYSCFTGGLFGLAHYFKQNGLVEGSTAASSRST</sequence>
<reference evidence="2 3" key="1">
    <citation type="journal article" date="2018" name="J. Invertebr. Pathol.">
        <title>New genotyping method for the causative agent of crayfish plague (Aphanomyces astaci) based on whole genome data.</title>
        <authorList>
            <person name="Minardi D."/>
            <person name="Studholme D.J."/>
            <person name="van der Giezen M."/>
            <person name="Pretto T."/>
            <person name="Oidtmann B."/>
        </authorList>
    </citation>
    <scope>NUCLEOTIDE SEQUENCE [LARGE SCALE GENOMIC DNA]</scope>
    <source>
        <strain evidence="2 3">KB13</strain>
    </source>
</reference>